<name>A0ABT8R3U3_9BACT</name>
<comment type="caution">
    <text evidence="1">The sequence shown here is derived from an EMBL/GenBank/DDBJ whole genome shotgun (WGS) entry which is preliminary data.</text>
</comment>
<dbReference type="EMBL" id="JAUKPO010000005">
    <property type="protein sequence ID" value="MDO1446760.1"/>
    <property type="molecule type" value="Genomic_DNA"/>
</dbReference>
<gene>
    <name evidence="1" type="ORF">Q0590_10885</name>
</gene>
<accession>A0ABT8R3U3</accession>
<keyword evidence="2" id="KW-1185">Reference proteome</keyword>
<evidence type="ECO:0000313" key="2">
    <source>
        <dbReference type="Proteomes" id="UP001168528"/>
    </source>
</evidence>
<dbReference type="Proteomes" id="UP001168528">
    <property type="component" value="Unassembled WGS sequence"/>
</dbReference>
<sequence length="123" mass="13955">MNLGSYKIAQQLKTRGLFAFIELSVELTQAYSTIEITYEAQLDRTWKIAIEFGASYFLQNIKVSNKHTRGIKICIKQFHGNEVDTTSVLVSIVTIKALMDALKVDIYKEPFIDTATLIYGFPL</sequence>
<reference evidence="1" key="1">
    <citation type="submission" date="2023-07" db="EMBL/GenBank/DDBJ databases">
        <title>The genome sequence of Rhodocytophaga aerolata KACC 12507.</title>
        <authorList>
            <person name="Zhang X."/>
        </authorList>
    </citation>
    <scope>NUCLEOTIDE SEQUENCE</scope>
    <source>
        <strain evidence="1">KACC 12507</strain>
    </source>
</reference>
<protein>
    <submittedName>
        <fullName evidence="1">Uncharacterized protein</fullName>
    </submittedName>
</protein>
<evidence type="ECO:0000313" key="1">
    <source>
        <dbReference type="EMBL" id="MDO1446760.1"/>
    </source>
</evidence>
<proteinExistence type="predicted"/>
<dbReference type="RefSeq" id="WP_302037565.1">
    <property type="nucleotide sequence ID" value="NZ_JAUKPO010000005.1"/>
</dbReference>
<organism evidence="1 2">
    <name type="scientific">Rhodocytophaga aerolata</name>
    <dbReference type="NCBI Taxonomy" id="455078"/>
    <lineage>
        <taxon>Bacteria</taxon>
        <taxon>Pseudomonadati</taxon>
        <taxon>Bacteroidota</taxon>
        <taxon>Cytophagia</taxon>
        <taxon>Cytophagales</taxon>
        <taxon>Rhodocytophagaceae</taxon>
        <taxon>Rhodocytophaga</taxon>
    </lineage>
</organism>